<dbReference type="AlphaFoldDB" id="A0A0F9EBA0"/>
<gene>
    <name evidence="1" type="ORF">LCGC14_2174650</name>
</gene>
<name>A0A0F9EBA0_9ZZZZ</name>
<comment type="caution">
    <text evidence="1">The sequence shown here is derived from an EMBL/GenBank/DDBJ whole genome shotgun (WGS) entry which is preliminary data.</text>
</comment>
<protein>
    <submittedName>
        <fullName evidence="1">Uncharacterized protein</fullName>
    </submittedName>
</protein>
<sequence length="122" mass="13649">MERDAKGHFIKGMTPWNKDTKGVMKANSGSFKKGCVPWHKGTKGLKKSNSTSFKEGHEITKGSFKIGYKMNQDTKKKTTEYRTGNPKFSGENCPFFGKKGELHHNWKGGITPLSKKLKGTPK</sequence>
<organism evidence="1">
    <name type="scientific">marine sediment metagenome</name>
    <dbReference type="NCBI Taxonomy" id="412755"/>
    <lineage>
        <taxon>unclassified sequences</taxon>
        <taxon>metagenomes</taxon>
        <taxon>ecological metagenomes</taxon>
    </lineage>
</organism>
<evidence type="ECO:0000313" key="1">
    <source>
        <dbReference type="EMBL" id="KKL63486.1"/>
    </source>
</evidence>
<accession>A0A0F9EBA0</accession>
<reference evidence="1" key="1">
    <citation type="journal article" date="2015" name="Nature">
        <title>Complex archaea that bridge the gap between prokaryotes and eukaryotes.</title>
        <authorList>
            <person name="Spang A."/>
            <person name="Saw J.H."/>
            <person name="Jorgensen S.L."/>
            <person name="Zaremba-Niedzwiedzka K."/>
            <person name="Martijn J."/>
            <person name="Lind A.E."/>
            <person name="van Eijk R."/>
            <person name="Schleper C."/>
            <person name="Guy L."/>
            <person name="Ettema T.J."/>
        </authorList>
    </citation>
    <scope>NUCLEOTIDE SEQUENCE</scope>
</reference>
<dbReference type="EMBL" id="LAZR01028152">
    <property type="protein sequence ID" value="KKL63486.1"/>
    <property type="molecule type" value="Genomic_DNA"/>
</dbReference>
<feature type="non-terminal residue" evidence="1">
    <location>
        <position position="122"/>
    </location>
</feature>
<proteinExistence type="predicted"/>